<dbReference type="Pfam" id="PF00378">
    <property type="entry name" value="ECH_1"/>
    <property type="match status" value="1"/>
</dbReference>
<sequence length="257" mass="28458">MEFVSYSVNDGIAHIKMNRPEKLNTLSTELIHDFHTALDLACSDQTVRVIILSGNGSSFCAGGDLETIKKLKNQEEAYYWLDNATALTAKLRSISKLVIAAVHGHASGAGFSLALASDFIIAERDAKFTISFSKVGLIPDLGLFQLLLERIPVNLLKEWIVFGTVLSSELLYQKGVINRMAEKSAVDDAFLFSQNIIKGSPLSQKYSKKILNQLLGEKVRNSLAVESMHQLLLLQSEDFQEGIQAFIEKRPPIFKGK</sequence>
<dbReference type="GO" id="GO:0016829">
    <property type="term" value="F:lyase activity"/>
    <property type="evidence" value="ECO:0007669"/>
    <property type="project" value="UniProtKB-KW"/>
</dbReference>
<dbReference type="PROSITE" id="PS00166">
    <property type="entry name" value="ENOYL_COA_HYDRATASE"/>
    <property type="match status" value="1"/>
</dbReference>
<dbReference type="Proteomes" id="UP000219546">
    <property type="component" value="Unassembled WGS sequence"/>
</dbReference>
<dbReference type="CDD" id="cd06558">
    <property type="entry name" value="crotonase-like"/>
    <property type="match status" value="1"/>
</dbReference>
<comment type="similarity">
    <text evidence="1 3">Belongs to the enoyl-CoA hydratase/isomerase family.</text>
</comment>
<dbReference type="RefSeq" id="WP_097157921.1">
    <property type="nucleotide sequence ID" value="NZ_JBEPMQ010000001.1"/>
</dbReference>
<organism evidence="4 5">
    <name type="scientific">Bacillus oleivorans</name>
    <dbReference type="NCBI Taxonomy" id="1448271"/>
    <lineage>
        <taxon>Bacteria</taxon>
        <taxon>Bacillati</taxon>
        <taxon>Bacillota</taxon>
        <taxon>Bacilli</taxon>
        <taxon>Bacillales</taxon>
        <taxon>Bacillaceae</taxon>
        <taxon>Bacillus</taxon>
    </lineage>
</organism>
<evidence type="ECO:0000256" key="1">
    <source>
        <dbReference type="ARBA" id="ARBA00005254"/>
    </source>
</evidence>
<evidence type="ECO:0000313" key="4">
    <source>
        <dbReference type="EMBL" id="SNX68883.1"/>
    </source>
</evidence>
<dbReference type="GO" id="GO:0006635">
    <property type="term" value="P:fatty acid beta-oxidation"/>
    <property type="evidence" value="ECO:0007669"/>
    <property type="project" value="TreeGrafter"/>
</dbReference>
<dbReference type="InterPro" id="IPR018376">
    <property type="entry name" value="Enoyl-CoA_hyd/isom_CS"/>
</dbReference>
<keyword evidence="2" id="KW-0456">Lyase</keyword>
<evidence type="ECO:0000313" key="5">
    <source>
        <dbReference type="Proteomes" id="UP000219546"/>
    </source>
</evidence>
<accession>A0A285CPI7</accession>
<dbReference type="GO" id="GO:0016853">
    <property type="term" value="F:isomerase activity"/>
    <property type="evidence" value="ECO:0007669"/>
    <property type="project" value="UniProtKB-KW"/>
</dbReference>
<dbReference type="AlphaFoldDB" id="A0A285CPI7"/>
<keyword evidence="5" id="KW-1185">Reference proteome</keyword>
<dbReference type="OrthoDB" id="9775794at2"/>
<proteinExistence type="inferred from homology"/>
<keyword evidence="4" id="KW-0413">Isomerase</keyword>
<dbReference type="PANTHER" id="PTHR11941">
    <property type="entry name" value="ENOYL-COA HYDRATASE-RELATED"/>
    <property type="match status" value="1"/>
</dbReference>
<dbReference type="EMBL" id="OAOP01000002">
    <property type="protein sequence ID" value="SNX68883.1"/>
    <property type="molecule type" value="Genomic_DNA"/>
</dbReference>
<dbReference type="PANTHER" id="PTHR11941:SF133">
    <property type="entry name" value="1,2-EPOXYPHENYLACETYL-COA ISOMERASE"/>
    <property type="match status" value="1"/>
</dbReference>
<dbReference type="SUPFAM" id="SSF52096">
    <property type="entry name" value="ClpP/crotonase"/>
    <property type="match status" value="1"/>
</dbReference>
<gene>
    <name evidence="4" type="ORF">SAMN05877753_102777</name>
</gene>
<dbReference type="Gene3D" id="1.10.12.10">
    <property type="entry name" value="Lyase 2-enoyl-coa Hydratase, Chain A, domain 2"/>
    <property type="match status" value="1"/>
</dbReference>
<dbReference type="InterPro" id="IPR029045">
    <property type="entry name" value="ClpP/crotonase-like_dom_sf"/>
</dbReference>
<reference evidence="4 5" key="1">
    <citation type="submission" date="2017-08" db="EMBL/GenBank/DDBJ databases">
        <authorList>
            <person name="de Groot N.N."/>
        </authorList>
    </citation>
    <scope>NUCLEOTIDE SEQUENCE [LARGE SCALE GENOMIC DNA]</scope>
    <source>
        <strain evidence="4 5">JC228</strain>
    </source>
</reference>
<protein>
    <submittedName>
        <fullName evidence="4">2-(1,2-epoxy-1,2-dihydrophenyl)acetyl-CoA isomerase</fullName>
    </submittedName>
</protein>
<dbReference type="InterPro" id="IPR001753">
    <property type="entry name" value="Enoyl-CoA_hydra/iso"/>
</dbReference>
<name>A0A285CPI7_9BACI</name>
<evidence type="ECO:0000256" key="2">
    <source>
        <dbReference type="ARBA" id="ARBA00023239"/>
    </source>
</evidence>
<dbReference type="Gene3D" id="3.90.226.10">
    <property type="entry name" value="2-enoyl-CoA Hydratase, Chain A, domain 1"/>
    <property type="match status" value="1"/>
</dbReference>
<evidence type="ECO:0000256" key="3">
    <source>
        <dbReference type="RuleBase" id="RU003707"/>
    </source>
</evidence>
<dbReference type="InterPro" id="IPR014748">
    <property type="entry name" value="Enoyl-CoA_hydra_C"/>
</dbReference>